<evidence type="ECO:0000313" key="2">
    <source>
        <dbReference type="EMBL" id="MCU0104120.1"/>
    </source>
</evidence>
<feature type="domain" description="DUF4886" evidence="1">
    <location>
        <begin position="308"/>
        <end position="530"/>
    </location>
</feature>
<feature type="domain" description="DUF4886" evidence="1">
    <location>
        <begin position="36"/>
        <end position="274"/>
    </location>
</feature>
<gene>
    <name evidence="2" type="ORF">N7603_00400</name>
</gene>
<dbReference type="RefSeq" id="WP_262095332.1">
    <property type="nucleotide sequence ID" value="NZ_JAOEGN010000001.1"/>
</dbReference>
<proteinExistence type="predicted"/>
<accession>A0ABT2PTG6</accession>
<dbReference type="Proteomes" id="UP001209076">
    <property type="component" value="Unassembled WGS sequence"/>
</dbReference>
<protein>
    <submittedName>
        <fullName evidence="2">DUF4886 domain-containing protein</fullName>
    </submittedName>
</protein>
<name>A0ABT2PTG6_9MOLU</name>
<dbReference type="EMBL" id="JAOEGN010000001">
    <property type="protein sequence ID" value="MCU0104120.1"/>
    <property type="molecule type" value="Genomic_DNA"/>
</dbReference>
<evidence type="ECO:0000259" key="1">
    <source>
        <dbReference type="Pfam" id="PF16227"/>
    </source>
</evidence>
<dbReference type="InterPro" id="IPR036514">
    <property type="entry name" value="SGNH_hydro_sf"/>
</dbReference>
<dbReference type="Gene3D" id="3.40.50.1110">
    <property type="entry name" value="SGNH hydrolase"/>
    <property type="match status" value="2"/>
</dbReference>
<organism evidence="2 3">
    <name type="scientific">Paracholeplasma vituli</name>
    <dbReference type="NCBI Taxonomy" id="69473"/>
    <lineage>
        <taxon>Bacteria</taxon>
        <taxon>Bacillati</taxon>
        <taxon>Mycoplasmatota</taxon>
        <taxon>Mollicutes</taxon>
        <taxon>Acholeplasmatales</taxon>
        <taxon>Acholeplasmataceae</taxon>
        <taxon>Paracholeplasma</taxon>
    </lineage>
</organism>
<reference evidence="3" key="1">
    <citation type="submission" date="2023-07" db="EMBL/GenBank/DDBJ databases">
        <title>Novel Mycoplasma species identified in domestic and wild animals.</title>
        <authorList>
            <person name="Volokhov D.V."/>
            <person name="Furtak V.A."/>
            <person name="Zagorodnyaya T.A."/>
        </authorList>
    </citation>
    <scope>NUCLEOTIDE SEQUENCE [LARGE SCALE GENOMIC DNA]</scope>
    <source>
        <strain evidence="3">92-19</strain>
    </source>
</reference>
<sequence>MKKLFTGLLVILGLLISGCTNKPKEEEEVPTYDNQKILVIGNSFSNDALTYFYDIIEDNLIKPGFVLGHLDIGGSSLEVHDTNARTNNAVYNYQKRTEAGLDTKPLHTMAQVLQDESWDIVTVQQVSGKSGVANTYQPYLDNLINFIKTNSKNKHVRIAFHMTWAYEASSTHPDFVNYSKDQVMMYDSIIYVAQNIIGKHDDIDFIIPSGTVIQNLRNSVIEDNLTRDGYHLNKIGQYAAGLTWIKYFFDTDLDTLTLTDEEVTTDEFGAIKEAVDAAILNPYAVTSSELYPKPDPSKVLRYMDQLYMLSIGNSFTADAYSFLDEMVVDIGIKDYVIAYLYIGGSSLAQHNGNLLQNNPVYEYRVWSSKDGHSITKNVTIKEAIEMMNWDIITVQQVSGLSGIESSYVPTLKDFIYNIGKVNNNPNTKFAFQMTWAYQQDSTHWEFPKYDNDQTKMYDMIVSATQKQVKTLKEISYIIPSGTAIQNLRVSVGDTLTRDGYHLNEMGQYTAGLMWIKTITNIDVTKVTFTKPGVGIIANLDNIRKAVNDANARPYSVS</sequence>
<evidence type="ECO:0000313" key="3">
    <source>
        <dbReference type="Proteomes" id="UP001209076"/>
    </source>
</evidence>
<dbReference type="Pfam" id="PF16227">
    <property type="entry name" value="DUF4886"/>
    <property type="match status" value="2"/>
</dbReference>
<dbReference type="InterPro" id="IPR032616">
    <property type="entry name" value="DUF4886"/>
</dbReference>
<keyword evidence="3" id="KW-1185">Reference proteome</keyword>
<comment type="caution">
    <text evidence="2">The sequence shown here is derived from an EMBL/GenBank/DDBJ whole genome shotgun (WGS) entry which is preliminary data.</text>
</comment>
<dbReference type="PROSITE" id="PS51257">
    <property type="entry name" value="PROKAR_LIPOPROTEIN"/>
    <property type="match status" value="1"/>
</dbReference>